<organism evidence="3 4">
    <name type="scientific">Phlebiopsis gigantea (strain 11061_1 CR5-6)</name>
    <name type="common">White-rot fungus</name>
    <name type="synonym">Peniophora gigantea</name>
    <dbReference type="NCBI Taxonomy" id="745531"/>
    <lineage>
        <taxon>Eukaryota</taxon>
        <taxon>Fungi</taxon>
        <taxon>Dikarya</taxon>
        <taxon>Basidiomycota</taxon>
        <taxon>Agaricomycotina</taxon>
        <taxon>Agaricomycetes</taxon>
        <taxon>Polyporales</taxon>
        <taxon>Phanerochaetaceae</taxon>
        <taxon>Phlebiopsis</taxon>
    </lineage>
</organism>
<reference evidence="3 4" key="1">
    <citation type="journal article" date="2014" name="PLoS Genet.">
        <title>Analysis of the Phlebiopsis gigantea genome, transcriptome and secretome provides insight into its pioneer colonization strategies of wood.</title>
        <authorList>
            <person name="Hori C."/>
            <person name="Ishida T."/>
            <person name="Igarashi K."/>
            <person name="Samejima M."/>
            <person name="Suzuki H."/>
            <person name="Master E."/>
            <person name="Ferreira P."/>
            <person name="Ruiz-Duenas F.J."/>
            <person name="Held B."/>
            <person name="Canessa P."/>
            <person name="Larrondo L.F."/>
            <person name="Schmoll M."/>
            <person name="Druzhinina I.S."/>
            <person name="Kubicek C.P."/>
            <person name="Gaskell J.A."/>
            <person name="Kersten P."/>
            <person name="St John F."/>
            <person name="Glasner J."/>
            <person name="Sabat G."/>
            <person name="Splinter BonDurant S."/>
            <person name="Syed K."/>
            <person name="Yadav J."/>
            <person name="Mgbeahuruike A.C."/>
            <person name="Kovalchuk A."/>
            <person name="Asiegbu F.O."/>
            <person name="Lackner G."/>
            <person name="Hoffmeister D."/>
            <person name="Rencoret J."/>
            <person name="Gutierrez A."/>
            <person name="Sun H."/>
            <person name="Lindquist E."/>
            <person name="Barry K."/>
            <person name="Riley R."/>
            <person name="Grigoriev I.V."/>
            <person name="Henrissat B."/>
            <person name="Kues U."/>
            <person name="Berka R.M."/>
            <person name="Martinez A.T."/>
            <person name="Covert S.F."/>
            <person name="Blanchette R.A."/>
            <person name="Cullen D."/>
        </authorList>
    </citation>
    <scope>NUCLEOTIDE SEQUENCE [LARGE SCALE GENOMIC DNA]</scope>
    <source>
        <strain evidence="3 4">11061_1 CR5-6</strain>
    </source>
</reference>
<dbReference type="Proteomes" id="UP000053257">
    <property type="component" value="Unassembled WGS sequence"/>
</dbReference>
<evidence type="ECO:0000256" key="1">
    <source>
        <dbReference type="SAM" id="MobiDB-lite"/>
    </source>
</evidence>
<feature type="compositionally biased region" description="Basic and acidic residues" evidence="1">
    <location>
        <begin position="1"/>
        <end position="14"/>
    </location>
</feature>
<dbReference type="PANTHER" id="PTHR22306:SF2">
    <property type="entry name" value="CHROMOSOME 7 OPEN READING FRAME 50"/>
    <property type="match status" value="1"/>
</dbReference>
<accession>A0A0C3SAF9</accession>
<keyword evidence="4" id="KW-1185">Reference proteome</keyword>
<feature type="compositionally biased region" description="Polar residues" evidence="1">
    <location>
        <begin position="73"/>
        <end position="82"/>
    </location>
</feature>
<sequence>MGRAEKVSTKEPSERKRKSKKSRELDAGTAEETTREGQEPAAGSSRVLAEDNSAANEQPKAKKKKRKAKEESTVGQEDTPASNDVDEPKRKKKSKGKEREADTSTATTVVEDEVKTKKSKKRKDRKDEAVAETANEEDRPRKQKKRKRESKSSLPDPERDGELSDQAKKALSYAYSQAEEPSSWKFNKAKQNWLLRNIWSEESIPDTHVALTNKYLAGVQGGVRETLIKTCREIIAANTVEEPVA</sequence>
<dbReference type="STRING" id="745531.A0A0C3SAF9"/>
<feature type="region of interest" description="Disordered" evidence="1">
    <location>
        <begin position="1"/>
        <end position="167"/>
    </location>
</feature>
<name>A0A0C3SAF9_PHLG1</name>
<dbReference type="PANTHER" id="PTHR22306">
    <property type="entry name" value="CHROMOSOME 7 OPEN READING FRAME 50"/>
    <property type="match status" value="1"/>
</dbReference>
<dbReference type="EMBL" id="KN840469">
    <property type="protein sequence ID" value="KIP09172.1"/>
    <property type="molecule type" value="Genomic_DNA"/>
</dbReference>
<feature type="compositionally biased region" description="Basic and acidic residues" evidence="1">
    <location>
        <begin position="22"/>
        <end position="38"/>
    </location>
</feature>
<dbReference type="HOGENOM" id="CLU_071643_0_0_1"/>
<dbReference type="OrthoDB" id="10261563at2759"/>
<evidence type="ECO:0000259" key="2">
    <source>
        <dbReference type="Pfam" id="PF10180"/>
    </source>
</evidence>
<dbReference type="InterPro" id="IPR019327">
    <property type="entry name" value="WKF"/>
</dbReference>
<gene>
    <name evidence="3" type="ORF">PHLGIDRAFT_126477</name>
</gene>
<dbReference type="Pfam" id="PF10180">
    <property type="entry name" value="WKF"/>
    <property type="match status" value="1"/>
</dbReference>
<evidence type="ECO:0000313" key="4">
    <source>
        <dbReference type="Proteomes" id="UP000053257"/>
    </source>
</evidence>
<evidence type="ECO:0000313" key="3">
    <source>
        <dbReference type="EMBL" id="KIP09172.1"/>
    </source>
</evidence>
<feature type="compositionally biased region" description="Basic and acidic residues" evidence="1">
    <location>
        <begin position="156"/>
        <end position="167"/>
    </location>
</feature>
<protein>
    <recommendedName>
        <fullName evidence="2">WKF domain-containing protein</fullName>
    </recommendedName>
</protein>
<feature type="non-terminal residue" evidence="3">
    <location>
        <position position="245"/>
    </location>
</feature>
<feature type="domain" description="WKF" evidence="2">
    <location>
        <begin position="173"/>
        <end position="234"/>
    </location>
</feature>
<proteinExistence type="predicted"/>
<dbReference type="AlphaFoldDB" id="A0A0C3SAF9"/>